<comment type="caution">
    <text evidence="5">The sequence shown here is derived from an EMBL/GenBank/DDBJ whole genome shotgun (WGS) entry which is preliminary data.</text>
</comment>
<dbReference type="GO" id="GO:0022857">
    <property type="term" value="F:transmembrane transporter activity"/>
    <property type="evidence" value="ECO:0007669"/>
    <property type="project" value="InterPro"/>
</dbReference>
<keyword evidence="3" id="KW-0812">Transmembrane</keyword>
<dbReference type="PANTHER" id="PTHR31082:SF4">
    <property type="entry name" value="PHEROMONE-REGULATED MEMBRANE PROTEIN 10"/>
    <property type="match status" value="1"/>
</dbReference>
<evidence type="ECO:0000256" key="2">
    <source>
        <dbReference type="SAM" id="MobiDB-lite"/>
    </source>
</evidence>
<feature type="transmembrane region" description="Helical" evidence="3">
    <location>
        <begin position="291"/>
        <end position="307"/>
    </location>
</feature>
<comment type="similarity">
    <text evidence="1">Belongs to the ThrE exporter (TC 2.A.79) family.</text>
</comment>
<feature type="transmembrane region" description="Helical" evidence="3">
    <location>
        <begin position="143"/>
        <end position="160"/>
    </location>
</feature>
<keyword evidence="6" id="KW-1185">Reference proteome</keyword>
<dbReference type="Pfam" id="PF06738">
    <property type="entry name" value="ThrE"/>
    <property type="match status" value="1"/>
</dbReference>
<dbReference type="AlphaFoldDB" id="A0A3M8AKR1"/>
<evidence type="ECO:0000256" key="3">
    <source>
        <dbReference type="SAM" id="Phobius"/>
    </source>
</evidence>
<dbReference type="OrthoDB" id="235893at2"/>
<evidence type="ECO:0000256" key="1">
    <source>
        <dbReference type="ARBA" id="ARBA00034125"/>
    </source>
</evidence>
<evidence type="ECO:0000313" key="6">
    <source>
        <dbReference type="Proteomes" id="UP000275048"/>
    </source>
</evidence>
<sequence length="471" mass="49452">MADASDRAMLRRFLLGLAEGMNAAAETVDGIRDTMLAVSRAYGRDDTDILVLPTAIIVQTGSAEEGRVALRSTLTPSFRFDQIAALYALVGQAKRAAIAPVDGIGRLNEIGAMRPSYGWFVRTFGHALLVTGLALLLTPTWQGAVVAFVLGGFIGLAKLVRSQTLQLVFPVFAAFVCALAVFLIAPYVEIGDPIRLLIAPLATFLPGGVLTTGTMELAAGQMVAGASRLVFGLVQLGLLTFGIIAAGTVVGIESSRYLSLAASDPFPWWTAIGGVLLFAVGNFLHFSAPSSTFWWVLLVLFVAYAGQQVGQVLVGSTVSGFVGALAMTPVVLWIASLRHGVPSQLTFLPGFWLLVPGAAGLVGLTEAVGTSEGLEDFATALTSVMSIALGVLIGTALYRVVHRGADEIAAFHIEVPAALAQEEEPPFWARMVPGTPKSIWGARRRKPPETPSEGGAGRGATSDPRPQTPDA</sequence>
<evidence type="ECO:0000313" key="5">
    <source>
        <dbReference type="EMBL" id="RNB51045.1"/>
    </source>
</evidence>
<feature type="transmembrane region" description="Helical" evidence="3">
    <location>
        <begin position="313"/>
        <end position="335"/>
    </location>
</feature>
<dbReference type="InterPro" id="IPR010619">
    <property type="entry name" value="ThrE-like_N"/>
</dbReference>
<protein>
    <submittedName>
        <fullName evidence="5">Threonine/serine exporter family protein</fullName>
    </submittedName>
</protein>
<evidence type="ECO:0000259" key="4">
    <source>
        <dbReference type="Pfam" id="PF06738"/>
    </source>
</evidence>
<name>A0A3M8AKR1_9MICO</name>
<proteinExistence type="inferred from homology"/>
<dbReference type="PANTHER" id="PTHR31082">
    <property type="entry name" value="PHEROMONE-REGULATED MEMBRANE PROTEIN 10"/>
    <property type="match status" value="1"/>
</dbReference>
<dbReference type="EMBL" id="RHHB01000005">
    <property type="protein sequence ID" value="RNB51045.1"/>
    <property type="molecule type" value="Genomic_DNA"/>
</dbReference>
<feature type="transmembrane region" description="Helical" evidence="3">
    <location>
        <begin position="194"/>
        <end position="217"/>
    </location>
</feature>
<dbReference type="InterPro" id="IPR051361">
    <property type="entry name" value="ThrE/Ser_Exporter"/>
</dbReference>
<feature type="transmembrane region" description="Helical" evidence="3">
    <location>
        <begin position="377"/>
        <end position="398"/>
    </location>
</feature>
<feature type="domain" description="Threonine/serine exporter-like N-terminal" evidence="4">
    <location>
        <begin position="13"/>
        <end position="246"/>
    </location>
</feature>
<dbReference type="Proteomes" id="UP000275048">
    <property type="component" value="Unassembled WGS sequence"/>
</dbReference>
<dbReference type="RefSeq" id="WP_122935958.1">
    <property type="nucleotide sequence ID" value="NZ_JBHSNT010000008.1"/>
</dbReference>
<feature type="transmembrane region" description="Helical" evidence="3">
    <location>
        <begin position="229"/>
        <end position="254"/>
    </location>
</feature>
<accession>A0A3M8AKR1</accession>
<feature type="transmembrane region" description="Helical" evidence="3">
    <location>
        <begin position="266"/>
        <end position="284"/>
    </location>
</feature>
<feature type="transmembrane region" description="Helical" evidence="3">
    <location>
        <begin position="167"/>
        <end position="188"/>
    </location>
</feature>
<organism evidence="5 6">
    <name type="scientific">Agromyces tardus</name>
    <dbReference type="NCBI Taxonomy" id="2583849"/>
    <lineage>
        <taxon>Bacteria</taxon>
        <taxon>Bacillati</taxon>
        <taxon>Actinomycetota</taxon>
        <taxon>Actinomycetes</taxon>
        <taxon>Micrococcales</taxon>
        <taxon>Microbacteriaceae</taxon>
        <taxon>Agromyces</taxon>
    </lineage>
</organism>
<reference evidence="5 6" key="1">
    <citation type="submission" date="2018-10" db="EMBL/GenBank/DDBJ databases">
        <title>Isolation, diversity and antibacterial activity of antinobacteria from the wheat rhizosphere soil.</title>
        <authorList>
            <person name="Sun T."/>
        </authorList>
    </citation>
    <scope>NUCLEOTIDE SEQUENCE [LARGE SCALE GENOMIC DNA]</scope>
    <source>
        <strain evidence="5 6">SJ-23</strain>
    </source>
</reference>
<gene>
    <name evidence="5" type="ORF">EDM22_04920</name>
</gene>
<feature type="region of interest" description="Disordered" evidence="2">
    <location>
        <begin position="431"/>
        <end position="471"/>
    </location>
</feature>
<feature type="transmembrane region" description="Helical" evidence="3">
    <location>
        <begin position="119"/>
        <end position="137"/>
    </location>
</feature>
<feature type="transmembrane region" description="Helical" evidence="3">
    <location>
        <begin position="347"/>
        <end position="365"/>
    </location>
</feature>
<keyword evidence="3" id="KW-1133">Transmembrane helix</keyword>
<keyword evidence="3" id="KW-0472">Membrane</keyword>